<organism evidence="3 4">
    <name type="scientific">Steroidobacter denitrificans</name>
    <dbReference type="NCBI Taxonomy" id="465721"/>
    <lineage>
        <taxon>Bacteria</taxon>
        <taxon>Pseudomonadati</taxon>
        <taxon>Pseudomonadota</taxon>
        <taxon>Gammaproteobacteria</taxon>
        <taxon>Steroidobacterales</taxon>
        <taxon>Steroidobacteraceae</taxon>
        <taxon>Steroidobacter</taxon>
    </lineage>
</organism>
<dbReference type="OrthoDB" id="6460605at2"/>
<dbReference type="InterPro" id="IPR014795">
    <property type="entry name" value="TacA_1-like"/>
</dbReference>
<dbReference type="PANTHER" id="PTHR35401">
    <property type="entry name" value="COPG FAMILY HELIX-TURN-HELIX PROTEIN-RELATED-RELATED"/>
    <property type="match status" value="1"/>
</dbReference>
<dbReference type="InterPro" id="IPR010985">
    <property type="entry name" value="Ribbon_hlx_hlx"/>
</dbReference>
<evidence type="ECO:0000256" key="2">
    <source>
        <dbReference type="ARBA" id="ARBA00049988"/>
    </source>
</evidence>
<protein>
    <submittedName>
        <fullName evidence="3">Uncharacterized protein</fullName>
    </submittedName>
</protein>
<evidence type="ECO:0000256" key="1">
    <source>
        <dbReference type="ARBA" id="ARBA00022649"/>
    </source>
</evidence>
<keyword evidence="1" id="KW-1277">Toxin-antitoxin system</keyword>
<proteinExistence type="inferred from homology"/>
<evidence type="ECO:0000313" key="3">
    <source>
        <dbReference type="EMBL" id="AMN46440.1"/>
    </source>
</evidence>
<dbReference type="RefSeq" id="WP_066919179.1">
    <property type="nucleotide sequence ID" value="NZ_CP011971.1"/>
</dbReference>
<name>A0A127FA25_STEDE</name>
<dbReference type="PANTHER" id="PTHR35401:SF2">
    <property type="entry name" value="ABC-TYPE TRANSPORT SYSTEM"/>
    <property type="match status" value="1"/>
</dbReference>
<dbReference type="Proteomes" id="UP000070250">
    <property type="component" value="Chromosome"/>
</dbReference>
<dbReference type="AlphaFoldDB" id="A0A127FA25"/>
<reference evidence="3 4" key="1">
    <citation type="submission" date="2015-06" db="EMBL/GenBank/DDBJ databases">
        <title>A Comprehensive Approach to Explore the Metabolic and Phylogenetic Diversity of Bacterial Steroid Degradation in the Environment: Testosterone as an Example.</title>
        <authorList>
            <person name="Yang F.-C."/>
            <person name="Chen Y.-L."/>
            <person name="Yu C.-P."/>
            <person name="Tang S.-L."/>
            <person name="Wang P.-H."/>
            <person name="Ismail W."/>
            <person name="Wang C.-H."/>
            <person name="Yang C.-Y."/>
            <person name="Chiang Y.-R."/>
        </authorList>
    </citation>
    <scope>NUCLEOTIDE SEQUENCE [LARGE SCALE GENOMIC DNA]</scope>
    <source>
        <strain evidence="3 4">DSM 18526</strain>
    </source>
</reference>
<dbReference type="SUPFAM" id="SSF47598">
    <property type="entry name" value="Ribbon-helix-helix"/>
    <property type="match status" value="1"/>
</dbReference>
<dbReference type="PATRIC" id="fig|465721.4.peg.1036"/>
<comment type="similarity">
    <text evidence="2">Belongs to the TacA antitoxin family.</text>
</comment>
<dbReference type="KEGG" id="sdf:ACG33_04840"/>
<dbReference type="EMBL" id="CP011971">
    <property type="protein sequence ID" value="AMN46440.1"/>
    <property type="molecule type" value="Genomic_DNA"/>
</dbReference>
<dbReference type="GO" id="GO:0006355">
    <property type="term" value="P:regulation of DNA-templated transcription"/>
    <property type="evidence" value="ECO:0007669"/>
    <property type="project" value="InterPro"/>
</dbReference>
<dbReference type="Gene3D" id="1.20.5.780">
    <property type="entry name" value="Single helix bin"/>
    <property type="match status" value="1"/>
</dbReference>
<keyword evidence="4" id="KW-1185">Reference proteome</keyword>
<accession>A0A127FA25</accession>
<dbReference type="Pfam" id="PF08681">
    <property type="entry name" value="TacA1"/>
    <property type="match status" value="1"/>
</dbReference>
<evidence type="ECO:0000313" key="4">
    <source>
        <dbReference type="Proteomes" id="UP000070250"/>
    </source>
</evidence>
<sequence length="96" mass="10598">MAQVQSNRDDRIELRTTRDEKRLLTAAAAHERLDVTSFIMRAVLPAARDVVENAGRISLSERDSLRVLDLLENPPAPTPVLLAAARRRIARGGKSA</sequence>
<gene>
    <name evidence="3" type="ORF">ACG33_04840</name>
</gene>
<dbReference type="STRING" id="465721.ACG33_04840"/>